<comment type="caution">
    <text evidence="2">The sequence shown here is derived from an EMBL/GenBank/DDBJ whole genome shotgun (WGS) entry which is preliminary data.</text>
</comment>
<reference evidence="2 3" key="1">
    <citation type="submission" date="2019-05" db="EMBL/GenBank/DDBJ databases">
        <title>Another draft genome of Portunus trituberculatus and its Hox gene families provides insights of decapod evolution.</title>
        <authorList>
            <person name="Jeong J.-H."/>
            <person name="Song I."/>
            <person name="Kim S."/>
            <person name="Choi T."/>
            <person name="Kim D."/>
            <person name="Ryu S."/>
            <person name="Kim W."/>
        </authorList>
    </citation>
    <scope>NUCLEOTIDE SEQUENCE [LARGE SCALE GENOMIC DNA]</scope>
    <source>
        <tissue evidence="2">Muscle</tissue>
    </source>
</reference>
<evidence type="ECO:0000313" key="2">
    <source>
        <dbReference type="EMBL" id="MPC48201.1"/>
    </source>
</evidence>
<evidence type="ECO:0000313" key="3">
    <source>
        <dbReference type="Proteomes" id="UP000324222"/>
    </source>
</evidence>
<proteinExistence type="predicted"/>
<keyword evidence="3" id="KW-1185">Reference proteome</keyword>
<evidence type="ECO:0000256" key="1">
    <source>
        <dbReference type="SAM" id="MobiDB-lite"/>
    </source>
</evidence>
<name>A0A5B7FL93_PORTR</name>
<feature type="region of interest" description="Disordered" evidence="1">
    <location>
        <begin position="1"/>
        <end position="113"/>
    </location>
</feature>
<dbReference type="Proteomes" id="UP000324222">
    <property type="component" value="Unassembled WGS sequence"/>
</dbReference>
<feature type="compositionally biased region" description="Basic and acidic residues" evidence="1">
    <location>
        <begin position="70"/>
        <end position="104"/>
    </location>
</feature>
<gene>
    <name evidence="2" type="ORF">E2C01_041968</name>
</gene>
<dbReference type="EMBL" id="VSRR010008159">
    <property type="protein sequence ID" value="MPC48201.1"/>
    <property type="molecule type" value="Genomic_DNA"/>
</dbReference>
<dbReference type="AlphaFoldDB" id="A0A5B7FL93"/>
<accession>A0A5B7FL93</accession>
<protein>
    <submittedName>
        <fullName evidence="2">Uncharacterized protein</fullName>
    </submittedName>
</protein>
<organism evidence="2 3">
    <name type="scientific">Portunus trituberculatus</name>
    <name type="common">Swimming crab</name>
    <name type="synonym">Neptunus trituberculatus</name>
    <dbReference type="NCBI Taxonomy" id="210409"/>
    <lineage>
        <taxon>Eukaryota</taxon>
        <taxon>Metazoa</taxon>
        <taxon>Ecdysozoa</taxon>
        <taxon>Arthropoda</taxon>
        <taxon>Crustacea</taxon>
        <taxon>Multicrustacea</taxon>
        <taxon>Malacostraca</taxon>
        <taxon>Eumalacostraca</taxon>
        <taxon>Eucarida</taxon>
        <taxon>Decapoda</taxon>
        <taxon>Pleocyemata</taxon>
        <taxon>Brachyura</taxon>
        <taxon>Eubrachyura</taxon>
        <taxon>Portunoidea</taxon>
        <taxon>Portunidae</taxon>
        <taxon>Portuninae</taxon>
        <taxon>Portunus</taxon>
    </lineage>
</organism>
<sequence>MGPARALTHAANQHEADPWKKRPPSQQNCHHPATHQGVVLHEVSFLPHQQGPRRRLARRELAPHKPPKPYQREEQRVDSIHQSQDRPQKKKDPREPANHTRERGCTQAHFTKT</sequence>